<evidence type="ECO:0000256" key="1">
    <source>
        <dbReference type="ARBA" id="ARBA00001974"/>
    </source>
</evidence>
<dbReference type="Proteomes" id="UP001050691">
    <property type="component" value="Unassembled WGS sequence"/>
</dbReference>
<evidence type="ECO:0000259" key="5">
    <source>
        <dbReference type="Pfam" id="PF01494"/>
    </source>
</evidence>
<proteinExistence type="predicted"/>
<dbReference type="GO" id="GO:0016709">
    <property type="term" value="F:oxidoreductase activity, acting on paired donors, with incorporation or reduction of molecular oxygen, NAD(P)H as one donor, and incorporation of one atom of oxygen"/>
    <property type="evidence" value="ECO:0007669"/>
    <property type="project" value="UniProtKB-ARBA"/>
</dbReference>
<evidence type="ECO:0000256" key="2">
    <source>
        <dbReference type="ARBA" id="ARBA00022630"/>
    </source>
</evidence>
<name>A0AAV5AET4_9AGAM</name>
<keyword evidence="7" id="KW-1185">Reference proteome</keyword>
<keyword evidence="4" id="KW-0560">Oxidoreductase</keyword>
<dbReference type="InterPro" id="IPR036188">
    <property type="entry name" value="FAD/NAD-bd_sf"/>
</dbReference>
<dbReference type="PRINTS" id="PR00420">
    <property type="entry name" value="RNGMNOXGNASE"/>
</dbReference>
<protein>
    <recommendedName>
        <fullName evidence="5">FAD-binding domain-containing protein</fullName>
    </recommendedName>
</protein>
<keyword evidence="2" id="KW-0285">Flavoprotein</keyword>
<organism evidence="6 7">
    <name type="scientific">Clathrus columnatus</name>
    <dbReference type="NCBI Taxonomy" id="1419009"/>
    <lineage>
        <taxon>Eukaryota</taxon>
        <taxon>Fungi</taxon>
        <taxon>Dikarya</taxon>
        <taxon>Basidiomycota</taxon>
        <taxon>Agaricomycotina</taxon>
        <taxon>Agaricomycetes</taxon>
        <taxon>Phallomycetidae</taxon>
        <taxon>Phallales</taxon>
        <taxon>Clathraceae</taxon>
        <taxon>Clathrus</taxon>
    </lineage>
</organism>
<feature type="domain" description="FAD-binding" evidence="5">
    <location>
        <begin position="5"/>
        <end position="365"/>
    </location>
</feature>
<dbReference type="Gene3D" id="3.50.50.60">
    <property type="entry name" value="FAD/NAD(P)-binding domain"/>
    <property type="match status" value="2"/>
</dbReference>
<dbReference type="InterPro" id="IPR002938">
    <property type="entry name" value="FAD-bd"/>
</dbReference>
<dbReference type="EMBL" id="BPWL01000005">
    <property type="protein sequence ID" value="GJJ10465.1"/>
    <property type="molecule type" value="Genomic_DNA"/>
</dbReference>
<evidence type="ECO:0000313" key="7">
    <source>
        <dbReference type="Proteomes" id="UP001050691"/>
    </source>
</evidence>
<comment type="caution">
    <text evidence="6">The sequence shown here is derived from an EMBL/GenBank/DDBJ whole genome shotgun (WGS) entry which is preliminary data.</text>
</comment>
<dbReference type="PANTHER" id="PTHR43004">
    <property type="entry name" value="TRK SYSTEM POTASSIUM UPTAKE PROTEIN"/>
    <property type="match status" value="1"/>
</dbReference>
<reference evidence="6" key="1">
    <citation type="submission" date="2021-10" db="EMBL/GenBank/DDBJ databases">
        <title>De novo Genome Assembly of Clathrus columnatus (Basidiomycota, Fungi) Using Illumina and Nanopore Sequence Data.</title>
        <authorList>
            <person name="Ogiso-Tanaka E."/>
            <person name="Itagaki H."/>
            <person name="Hosoya T."/>
            <person name="Hosaka K."/>
        </authorList>
    </citation>
    <scope>NUCLEOTIDE SEQUENCE</scope>
    <source>
        <strain evidence="6">MO-923</strain>
    </source>
</reference>
<dbReference type="PANTHER" id="PTHR43004:SF19">
    <property type="entry name" value="BINDING MONOOXYGENASE, PUTATIVE (JCVI)-RELATED"/>
    <property type="match status" value="1"/>
</dbReference>
<dbReference type="Pfam" id="PF01494">
    <property type="entry name" value="FAD_binding_3"/>
    <property type="match status" value="1"/>
</dbReference>
<evidence type="ECO:0000256" key="4">
    <source>
        <dbReference type="ARBA" id="ARBA00023002"/>
    </source>
</evidence>
<dbReference type="GO" id="GO:0071949">
    <property type="term" value="F:FAD binding"/>
    <property type="evidence" value="ECO:0007669"/>
    <property type="project" value="InterPro"/>
</dbReference>
<comment type="cofactor">
    <cofactor evidence="1">
        <name>FAD</name>
        <dbReference type="ChEBI" id="CHEBI:57692"/>
    </cofactor>
</comment>
<sequence length="421" mass="45817">MSYESEVLVVGAGPTGLVAAITLAQQGVNVVIVDAAASNNNGARAAVVHAHTLEILSSLGVADAIIERGIRCDRIQFSGDGNRQLLEVDMSLLKKSTRYPFGVLISQAHVEEILQSILESLNVEIRRGNGITGIKRLLDDKVEVMLSDDSTITTKYIIGADGAHSTIRHLVGIDFKDPLTGLSYDDATATGAFQMALADVFMAEIPSHIPLNEPTFLLDRFLMIIPLPSSEPGRLMWRVGLGVPPKAGEIPHNPPIEYFQAELNKRNPFETPFVISSVLSSSRYRVRAALADTYTAKIGKTHVLLVGDAAHVHSPVGGQGMNLGICDAVSAARTILHHRNSGDANRDLVFQTYSKTRREVGERVVGMAMTMTRLLAFGAGSNWKKSARDAFLRLLMFIPPLRKMIVWRVSGLRNRSGDVVY</sequence>
<dbReference type="SUPFAM" id="SSF51905">
    <property type="entry name" value="FAD/NAD(P)-binding domain"/>
    <property type="match status" value="1"/>
</dbReference>
<gene>
    <name evidence="6" type="ORF">Clacol_004691</name>
</gene>
<dbReference type="AlphaFoldDB" id="A0AAV5AET4"/>
<dbReference type="InterPro" id="IPR050641">
    <property type="entry name" value="RIFMO-like"/>
</dbReference>
<accession>A0AAV5AET4</accession>
<evidence type="ECO:0000313" key="6">
    <source>
        <dbReference type="EMBL" id="GJJ10465.1"/>
    </source>
</evidence>
<evidence type="ECO:0000256" key="3">
    <source>
        <dbReference type="ARBA" id="ARBA00022827"/>
    </source>
</evidence>
<keyword evidence="3" id="KW-0274">FAD</keyword>